<comment type="caution">
    <text evidence="3">The sequence shown here is derived from an EMBL/GenBank/DDBJ whole genome shotgun (WGS) entry which is preliminary data.</text>
</comment>
<dbReference type="Proteomes" id="UP000053669">
    <property type="component" value="Unassembled WGS sequence"/>
</dbReference>
<keyword evidence="1" id="KW-0732">Signal</keyword>
<dbReference type="InterPro" id="IPR025997">
    <property type="entry name" value="SBP_2_dom"/>
</dbReference>
<evidence type="ECO:0000313" key="4">
    <source>
        <dbReference type="Proteomes" id="UP000053669"/>
    </source>
</evidence>
<accession>A0A101RM15</accession>
<sequence length="382" mass="40904">MSRRRTSSKGRTRVTTALFTTAALLALAACGGNADAGTSAKAADGNSAGVKAAEEVLAQYSKRPTSIGITQPVGKPVPTGKKIDFILCGVQSCQDLANYFTEAAKVLGWSVNKIPTQGTPQSVQAAWTQAVRDKPDAVIASGFPRSVFAKQLKQLKDLDIPVVESSTDDTAGDGISMLIDGPDVVDVEGKIMASWVTSDSGGDADTVYFDMPTYGILKPVADTFRSDYEKWCAGCGYDKVDVPITAIGKDMPDRVVSYVRAHPKVTHIVFSLALLNVGVPAALRAAGLQNKVHTIVNVGESTNYQYIESGQTQAAVAFNNIENAWAQADGLARHFTGQSMKVTQDAQLPFMLIDKDNLISTKTQFPLVEDYQAQFKKLWGKS</sequence>
<dbReference type="Pfam" id="PF13407">
    <property type="entry name" value="Peripla_BP_4"/>
    <property type="match status" value="1"/>
</dbReference>
<dbReference type="RefSeq" id="WP_059211049.1">
    <property type="nucleotide sequence ID" value="NZ_KQ948677.1"/>
</dbReference>
<dbReference type="STRING" id="58343.AQJ46_44410"/>
<gene>
    <name evidence="3" type="ORF">AQJ46_44410</name>
</gene>
<feature type="domain" description="Periplasmic binding protein" evidence="2">
    <location>
        <begin position="96"/>
        <end position="338"/>
    </location>
</feature>
<feature type="chain" id="PRO_5038791819" description="Periplasmic binding protein domain-containing protein" evidence="1">
    <location>
        <begin position="29"/>
        <end position="382"/>
    </location>
</feature>
<proteinExistence type="predicted"/>
<dbReference type="PROSITE" id="PS51257">
    <property type="entry name" value="PROKAR_LIPOPROTEIN"/>
    <property type="match status" value="1"/>
</dbReference>
<feature type="signal peptide" evidence="1">
    <location>
        <begin position="1"/>
        <end position="28"/>
    </location>
</feature>
<dbReference type="Gene3D" id="3.40.50.2300">
    <property type="match status" value="2"/>
</dbReference>
<dbReference type="InterPro" id="IPR028082">
    <property type="entry name" value="Peripla_BP_I"/>
</dbReference>
<dbReference type="SUPFAM" id="SSF53822">
    <property type="entry name" value="Periplasmic binding protein-like I"/>
    <property type="match status" value="1"/>
</dbReference>
<protein>
    <recommendedName>
        <fullName evidence="2">Periplasmic binding protein domain-containing protein</fullName>
    </recommendedName>
</protein>
<name>A0A101RM15_9ACTN</name>
<dbReference type="AlphaFoldDB" id="A0A101RM15"/>
<evidence type="ECO:0000259" key="2">
    <source>
        <dbReference type="Pfam" id="PF13407"/>
    </source>
</evidence>
<reference evidence="3 4" key="1">
    <citation type="submission" date="2015-10" db="EMBL/GenBank/DDBJ databases">
        <title>Draft genome sequence of Streptomyces canus DSM 40017, type strain for the species Streptomyces canus.</title>
        <authorList>
            <person name="Ruckert C."/>
            <person name="Winkler A."/>
            <person name="Kalinowski J."/>
            <person name="Kampfer P."/>
            <person name="Glaeser S."/>
        </authorList>
    </citation>
    <scope>NUCLEOTIDE SEQUENCE [LARGE SCALE GENOMIC DNA]</scope>
    <source>
        <strain evidence="3 4">DSM 40017</strain>
    </source>
</reference>
<evidence type="ECO:0000256" key="1">
    <source>
        <dbReference type="SAM" id="SignalP"/>
    </source>
</evidence>
<organism evidence="3 4">
    <name type="scientific">Streptomyces canus</name>
    <dbReference type="NCBI Taxonomy" id="58343"/>
    <lineage>
        <taxon>Bacteria</taxon>
        <taxon>Bacillati</taxon>
        <taxon>Actinomycetota</taxon>
        <taxon>Actinomycetes</taxon>
        <taxon>Kitasatosporales</taxon>
        <taxon>Streptomycetaceae</taxon>
        <taxon>Streptomyces</taxon>
        <taxon>Streptomyces aurantiacus group</taxon>
    </lineage>
</organism>
<dbReference type="EMBL" id="LMWU01000065">
    <property type="protein sequence ID" value="KUN58038.1"/>
    <property type="molecule type" value="Genomic_DNA"/>
</dbReference>
<evidence type="ECO:0000313" key="3">
    <source>
        <dbReference type="EMBL" id="KUN58038.1"/>
    </source>
</evidence>